<reference evidence="2 3" key="1">
    <citation type="journal article" date="2017" name="Genome Biol. Evol.">
        <title>Phytophthora megakarya and P. palmivora, closely related causal agents of cacao black pod rot, underwent increases in genome sizes and gene numbers by different mechanisms.</title>
        <authorList>
            <person name="Ali S.S."/>
            <person name="Shao J."/>
            <person name="Lary D.J."/>
            <person name="Kronmiller B."/>
            <person name="Shen D."/>
            <person name="Strem M.D."/>
            <person name="Amoako-Attah I."/>
            <person name="Akrofi A.Y."/>
            <person name="Begoude B.A."/>
            <person name="Ten Hoopen G.M."/>
            <person name="Coulibaly K."/>
            <person name="Kebe B.I."/>
            <person name="Melnick R.L."/>
            <person name="Guiltinan M.J."/>
            <person name="Tyler B.M."/>
            <person name="Meinhardt L.W."/>
            <person name="Bailey B.A."/>
        </authorList>
    </citation>
    <scope>NUCLEOTIDE SEQUENCE [LARGE SCALE GENOMIC DNA]</scope>
    <source>
        <strain evidence="3">sbr112.9</strain>
    </source>
</reference>
<keyword evidence="3" id="KW-1185">Reference proteome</keyword>
<dbReference type="AlphaFoldDB" id="A0A2P4XGY3"/>
<sequence length="223" mass="25209">MLKFPRSTRLTSGRGKKDNIGALERARTTPPSSRPNLVASVDYDQVHFWSNPAVLGKYNLPNFVLLLRGQTSSNLRPNKDTYDIPLPMDSVMAPTVAKWNDIVRYGVQPQWCHTLPSTVTRLCNQGMFSRICRHQRAGQLEGRYLIENARLVDQWPQMSVIPLGAVSKTGSTTSYIRLINVYSIPHSASVNDYTIGEDFPSISHNPPRDITKQIHHLTSFHIR</sequence>
<comment type="caution">
    <text evidence="2">The sequence shown here is derived from an EMBL/GenBank/DDBJ whole genome shotgun (WGS) entry which is preliminary data.</text>
</comment>
<dbReference type="Proteomes" id="UP000237271">
    <property type="component" value="Unassembled WGS sequence"/>
</dbReference>
<evidence type="ECO:0000313" key="3">
    <source>
        <dbReference type="Proteomes" id="UP000237271"/>
    </source>
</evidence>
<feature type="region of interest" description="Disordered" evidence="1">
    <location>
        <begin position="1"/>
        <end position="36"/>
    </location>
</feature>
<evidence type="ECO:0000313" key="2">
    <source>
        <dbReference type="EMBL" id="POM64784.1"/>
    </source>
</evidence>
<feature type="compositionally biased region" description="Basic and acidic residues" evidence="1">
    <location>
        <begin position="15"/>
        <end position="27"/>
    </location>
</feature>
<dbReference type="EMBL" id="NCKW01011053">
    <property type="protein sequence ID" value="POM64784.1"/>
    <property type="molecule type" value="Genomic_DNA"/>
</dbReference>
<name>A0A2P4XGY3_9STRA</name>
<evidence type="ECO:0000256" key="1">
    <source>
        <dbReference type="SAM" id="MobiDB-lite"/>
    </source>
</evidence>
<accession>A0A2P4XGY3</accession>
<gene>
    <name evidence="2" type="ORF">PHPALM_19645</name>
</gene>
<proteinExistence type="predicted"/>
<organism evidence="2 3">
    <name type="scientific">Phytophthora palmivora</name>
    <dbReference type="NCBI Taxonomy" id="4796"/>
    <lineage>
        <taxon>Eukaryota</taxon>
        <taxon>Sar</taxon>
        <taxon>Stramenopiles</taxon>
        <taxon>Oomycota</taxon>
        <taxon>Peronosporomycetes</taxon>
        <taxon>Peronosporales</taxon>
        <taxon>Peronosporaceae</taxon>
        <taxon>Phytophthora</taxon>
    </lineage>
</organism>
<dbReference type="OrthoDB" id="123788at2759"/>
<protein>
    <submittedName>
        <fullName evidence="2">Uncharacterized protein</fullName>
    </submittedName>
</protein>